<reference evidence="7" key="1">
    <citation type="journal article" date="2020" name="Stud. Mycol.">
        <title>101 Dothideomycetes genomes: a test case for predicting lifestyles and emergence of pathogens.</title>
        <authorList>
            <person name="Haridas S."/>
            <person name="Albert R."/>
            <person name="Binder M."/>
            <person name="Bloem J."/>
            <person name="Labutti K."/>
            <person name="Salamov A."/>
            <person name="Andreopoulos B."/>
            <person name="Baker S."/>
            <person name="Barry K."/>
            <person name="Bills G."/>
            <person name="Bluhm B."/>
            <person name="Cannon C."/>
            <person name="Castanera R."/>
            <person name="Culley D."/>
            <person name="Daum C."/>
            <person name="Ezra D."/>
            <person name="Gonzalez J."/>
            <person name="Henrissat B."/>
            <person name="Kuo A."/>
            <person name="Liang C."/>
            <person name="Lipzen A."/>
            <person name="Lutzoni F."/>
            <person name="Magnuson J."/>
            <person name="Mondo S."/>
            <person name="Nolan M."/>
            <person name="Ohm R."/>
            <person name="Pangilinan J."/>
            <person name="Park H.-J."/>
            <person name="Ramirez L."/>
            <person name="Alfaro M."/>
            <person name="Sun H."/>
            <person name="Tritt A."/>
            <person name="Yoshinaga Y."/>
            <person name="Zwiers L.-H."/>
            <person name="Turgeon B."/>
            <person name="Goodwin S."/>
            <person name="Spatafora J."/>
            <person name="Crous P."/>
            <person name="Grigoriev I."/>
        </authorList>
    </citation>
    <scope>NUCLEOTIDE SEQUENCE</scope>
    <source>
        <strain evidence="7">CBS 121739</strain>
    </source>
</reference>
<dbReference type="AlphaFoldDB" id="A0A6A6WI37"/>
<dbReference type="GO" id="GO:0005938">
    <property type="term" value="C:cell cortex"/>
    <property type="evidence" value="ECO:0007669"/>
    <property type="project" value="TreeGrafter"/>
</dbReference>
<protein>
    <recommendedName>
        <fullName evidence="6">Profilin</fullName>
    </recommendedName>
</protein>
<dbReference type="CDD" id="cd00148">
    <property type="entry name" value="PROF"/>
    <property type="match status" value="1"/>
</dbReference>
<dbReference type="EMBL" id="ML996566">
    <property type="protein sequence ID" value="KAF2761899.1"/>
    <property type="molecule type" value="Genomic_DNA"/>
</dbReference>
<name>A0A6A6WI37_9PEZI</name>
<dbReference type="Gene3D" id="3.30.450.30">
    <property type="entry name" value="Dynein light chain 2a, cytoplasmic"/>
    <property type="match status" value="1"/>
</dbReference>
<comment type="similarity">
    <text evidence="2 6">Belongs to the profilin family.</text>
</comment>
<dbReference type="OrthoDB" id="421374at2759"/>
<keyword evidence="5" id="KW-0206">Cytoskeleton</keyword>
<dbReference type="InterPro" id="IPR036140">
    <property type="entry name" value="PFN_sf"/>
</dbReference>
<keyword evidence="8" id="KW-1185">Reference proteome</keyword>
<dbReference type="SMART" id="SM00392">
    <property type="entry name" value="PROF"/>
    <property type="match status" value="1"/>
</dbReference>
<evidence type="ECO:0000256" key="4">
    <source>
        <dbReference type="ARBA" id="ARBA00023203"/>
    </source>
</evidence>
<evidence type="ECO:0000313" key="8">
    <source>
        <dbReference type="Proteomes" id="UP000799437"/>
    </source>
</evidence>
<comment type="subcellular location">
    <subcellularLocation>
        <location evidence="1">Cytoplasm</location>
        <location evidence="1">Cytoskeleton</location>
    </subcellularLocation>
</comment>
<dbReference type="InterPro" id="IPR048278">
    <property type="entry name" value="PFN"/>
</dbReference>
<dbReference type="PANTHER" id="PTHR11604">
    <property type="entry name" value="PROFILIN"/>
    <property type="match status" value="1"/>
</dbReference>
<dbReference type="SUPFAM" id="SSF55770">
    <property type="entry name" value="Profilin (actin-binding protein)"/>
    <property type="match status" value="1"/>
</dbReference>
<evidence type="ECO:0000256" key="5">
    <source>
        <dbReference type="ARBA" id="ARBA00023212"/>
    </source>
</evidence>
<dbReference type="GO" id="GO:0003785">
    <property type="term" value="F:actin monomer binding"/>
    <property type="evidence" value="ECO:0007669"/>
    <property type="project" value="TreeGrafter"/>
</dbReference>
<evidence type="ECO:0000256" key="3">
    <source>
        <dbReference type="ARBA" id="ARBA00022490"/>
    </source>
</evidence>
<dbReference type="PANTHER" id="PTHR11604:SF0">
    <property type="entry name" value="PROFILIN"/>
    <property type="match status" value="1"/>
</dbReference>
<proteinExistence type="inferred from homology"/>
<sequence>MLTPGTAIAYVDSSLLGSGLVDNAIVFSRTENYGILAASPGYLVTQDELAEIRRIFADAGTGPSIQRARNDGFRVAGTTYKAVKGDSRSLYGRQGRQGIMVVNTNTAIFFVHYPESSSHSETANLIEQLCDYLISVGY</sequence>
<dbReference type="GO" id="GO:0005856">
    <property type="term" value="C:cytoskeleton"/>
    <property type="evidence" value="ECO:0007669"/>
    <property type="project" value="UniProtKB-SubCell"/>
</dbReference>
<evidence type="ECO:0000256" key="1">
    <source>
        <dbReference type="ARBA" id="ARBA00004245"/>
    </source>
</evidence>
<evidence type="ECO:0000313" key="7">
    <source>
        <dbReference type="EMBL" id="KAF2761899.1"/>
    </source>
</evidence>
<dbReference type="Pfam" id="PF00235">
    <property type="entry name" value="Profilin"/>
    <property type="match status" value="1"/>
</dbReference>
<gene>
    <name evidence="7" type="ORF">EJ05DRAFT_507515</name>
</gene>
<accession>A0A6A6WI37</accession>
<dbReference type="Proteomes" id="UP000799437">
    <property type="component" value="Unassembled WGS sequence"/>
</dbReference>
<keyword evidence="4 6" id="KW-0009">Actin-binding</keyword>
<evidence type="ECO:0000256" key="2">
    <source>
        <dbReference type="ARBA" id="ARBA00010058"/>
    </source>
</evidence>
<organism evidence="7 8">
    <name type="scientific">Pseudovirgaria hyperparasitica</name>
    <dbReference type="NCBI Taxonomy" id="470096"/>
    <lineage>
        <taxon>Eukaryota</taxon>
        <taxon>Fungi</taxon>
        <taxon>Dikarya</taxon>
        <taxon>Ascomycota</taxon>
        <taxon>Pezizomycotina</taxon>
        <taxon>Dothideomycetes</taxon>
        <taxon>Dothideomycetes incertae sedis</taxon>
        <taxon>Acrospermales</taxon>
        <taxon>Acrospermaceae</taxon>
        <taxon>Pseudovirgaria</taxon>
    </lineage>
</organism>
<keyword evidence="3" id="KW-0963">Cytoplasm</keyword>
<dbReference type="RefSeq" id="XP_033604350.1">
    <property type="nucleotide sequence ID" value="XM_033747927.1"/>
</dbReference>
<dbReference type="InterPro" id="IPR005455">
    <property type="entry name" value="PFN_euk"/>
</dbReference>
<evidence type="ECO:0000256" key="6">
    <source>
        <dbReference type="RuleBase" id="RU003909"/>
    </source>
</evidence>
<dbReference type="GeneID" id="54488981"/>